<dbReference type="EMBL" id="JAJJMA010199164">
    <property type="protein sequence ID" value="MCL7039235.1"/>
    <property type="molecule type" value="Genomic_DNA"/>
</dbReference>
<dbReference type="AlphaFoldDB" id="A0AA41VDH5"/>
<feature type="compositionally biased region" description="Basic and acidic residues" evidence="6">
    <location>
        <begin position="1"/>
        <end position="16"/>
    </location>
</feature>
<feature type="region of interest" description="Disordered" evidence="6">
    <location>
        <begin position="1"/>
        <end position="38"/>
    </location>
</feature>
<reference evidence="7" key="1">
    <citation type="submission" date="2022-03" db="EMBL/GenBank/DDBJ databases">
        <title>A functionally conserved STORR gene fusion in Papaver species that diverged 16.8 million years ago.</title>
        <authorList>
            <person name="Catania T."/>
        </authorList>
    </citation>
    <scope>NUCLEOTIDE SEQUENCE</scope>
    <source>
        <strain evidence="7">S-191538</strain>
    </source>
</reference>
<dbReference type="GO" id="GO:0005524">
    <property type="term" value="F:ATP binding"/>
    <property type="evidence" value="ECO:0007669"/>
    <property type="project" value="UniProtKB-KW"/>
</dbReference>
<organism evidence="7 8">
    <name type="scientific">Papaver nudicaule</name>
    <name type="common">Iceland poppy</name>
    <dbReference type="NCBI Taxonomy" id="74823"/>
    <lineage>
        <taxon>Eukaryota</taxon>
        <taxon>Viridiplantae</taxon>
        <taxon>Streptophyta</taxon>
        <taxon>Embryophyta</taxon>
        <taxon>Tracheophyta</taxon>
        <taxon>Spermatophyta</taxon>
        <taxon>Magnoliopsida</taxon>
        <taxon>Ranunculales</taxon>
        <taxon>Papaveraceae</taxon>
        <taxon>Papaveroideae</taxon>
        <taxon>Papaver</taxon>
    </lineage>
</organism>
<evidence type="ECO:0000256" key="4">
    <source>
        <dbReference type="ARBA" id="ARBA00022917"/>
    </source>
</evidence>
<keyword evidence="1" id="KW-0436">Ligase</keyword>
<keyword evidence="3" id="KW-0067">ATP-binding</keyword>
<evidence type="ECO:0000256" key="1">
    <source>
        <dbReference type="ARBA" id="ARBA00022598"/>
    </source>
</evidence>
<gene>
    <name evidence="7" type="ORF">MKW94_030010</name>
</gene>
<dbReference type="InterPro" id="IPR009008">
    <property type="entry name" value="Val/Leu/Ile-tRNA-synth_edit"/>
</dbReference>
<keyword evidence="8" id="KW-1185">Reference proteome</keyword>
<name>A0AA41VDH5_PAPNU</name>
<sequence>LPRDVKKSKADGRKAPNQDSKNAKAKNKGSSSWKVETEADSGPYELLETMTGASLVGLKYIPLFDYFADFSDSAFRVVADNYVTYDSGTGVVHCAPAFGEEDYRACIANYIIQKVLFLLSATYLSLFSCVRICI</sequence>
<evidence type="ECO:0000256" key="5">
    <source>
        <dbReference type="ARBA" id="ARBA00023146"/>
    </source>
</evidence>
<dbReference type="GO" id="GO:0006428">
    <property type="term" value="P:isoleucyl-tRNA aminoacylation"/>
    <property type="evidence" value="ECO:0007669"/>
    <property type="project" value="TreeGrafter"/>
</dbReference>
<dbReference type="InterPro" id="IPR023586">
    <property type="entry name" value="Ile-tRNA-ligase_type2"/>
</dbReference>
<evidence type="ECO:0008006" key="9">
    <source>
        <dbReference type="Google" id="ProtNLM"/>
    </source>
</evidence>
<keyword evidence="5" id="KW-0030">Aminoacyl-tRNA synthetase</keyword>
<evidence type="ECO:0000256" key="2">
    <source>
        <dbReference type="ARBA" id="ARBA00022741"/>
    </source>
</evidence>
<comment type="caution">
    <text evidence="7">The sequence shown here is derived from an EMBL/GenBank/DDBJ whole genome shotgun (WGS) entry which is preliminary data.</text>
</comment>
<proteinExistence type="predicted"/>
<evidence type="ECO:0000256" key="3">
    <source>
        <dbReference type="ARBA" id="ARBA00022840"/>
    </source>
</evidence>
<dbReference type="SUPFAM" id="SSF50677">
    <property type="entry name" value="ValRS/IleRS/LeuRS editing domain"/>
    <property type="match status" value="1"/>
</dbReference>
<dbReference type="GO" id="GO:0002161">
    <property type="term" value="F:aminoacyl-tRNA deacylase activity"/>
    <property type="evidence" value="ECO:0007669"/>
    <property type="project" value="InterPro"/>
</dbReference>
<dbReference type="Proteomes" id="UP001177140">
    <property type="component" value="Unassembled WGS sequence"/>
</dbReference>
<dbReference type="PANTHER" id="PTHR42780:SF1">
    <property type="entry name" value="ISOLEUCINE--TRNA LIGASE, CYTOPLASMIC"/>
    <property type="match status" value="1"/>
</dbReference>
<accession>A0AA41VDH5</accession>
<keyword evidence="2" id="KW-0547">Nucleotide-binding</keyword>
<feature type="non-terminal residue" evidence="7">
    <location>
        <position position="134"/>
    </location>
</feature>
<evidence type="ECO:0000313" key="7">
    <source>
        <dbReference type="EMBL" id="MCL7039235.1"/>
    </source>
</evidence>
<keyword evidence="4" id="KW-0648">Protein biosynthesis</keyword>
<evidence type="ECO:0000313" key="8">
    <source>
        <dbReference type="Proteomes" id="UP001177140"/>
    </source>
</evidence>
<protein>
    <recommendedName>
        <fullName evidence="9">Isoleucyl-tRNA synthetase</fullName>
    </recommendedName>
</protein>
<dbReference type="GO" id="GO:0004822">
    <property type="term" value="F:isoleucine-tRNA ligase activity"/>
    <property type="evidence" value="ECO:0007669"/>
    <property type="project" value="InterPro"/>
</dbReference>
<evidence type="ECO:0000256" key="6">
    <source>
        <dbReference type="SAM" id="MobiDB-lite"/>
    </source>
</evidence>
<dbReference type="PANTHER" id="PTHR42780">
    <property type="entry name" value="SOLEUCYL-TRNA SYNTHETASE"/>
    <property type="match status" value="1"/>
</dbReference>
<dbReference type="Gene3D" id="3.90.740.10">
    <property type="entry name" value="Valyl/Leucyl/Isoleucyl-tRNA synthetase, editing domain"/>
    <property type="match status" value="1"/>
</dbReference>